<evidence type="ECO:0000256" key="1">
    <source>
        <dbReference type="SAM" id="MobiDB-lite"/>
    </source>
</evidence>
<comment type="caution">
    <text evidence="2">The sequence shown here is derived from an EMBL/GenBank/DDBJ whole genome shotgun (WGS) entry which is preliminary data.</text>
</comment>
<sequence length="103" mass="11438">MEAGMAGMNKEITIITSSLFDTSVDDSRDKSLINFPVPQGRRRPNRSQRCAPRILHLRPRNTGKGAVKNEVRNATKNAGKSGKNAGKSRKNAVKKAEHKKRKK</sequence>
<evidence type="ECO:0000313" key="3">
    <source>
        <dbReference type="Proteomes" id="UP000315295"/>
    </source>
</evidence>
<reference evidence="2 3" key="1">
    <citation type="journal article" date="2019" name="G3 (Bethesda)">
        <title>Sequencing of a Wild Apple (Malus baccata) Genome Unravels the Differences Between Cultivated and Wild Apple Species Regarding Disease Resistance and Cold Tolerance.</title>
        <authorList>
            <person name="Chen X."/>
        </authorList>
    </citation>
    <scope>NUCLEOTIDE SEQUENCE [LARGE SCALE GENOMIC DNA]</scope>
    <source>
        <strain evidence="3">cv. Shandingzi</strain>
        <tissue evidence="2">Leaves</tissue>
    </source>
</reference>
<dbReference type="EMBL" id="VIEB01000030">
    <property type="protein sequence ID" value="TQE11408.1"/>
    <property type="molecule type" value="Genomic_DNA"/>
</dbReference>
<protein>
    <submittedName>
        <fullName evidence="2">Uncharacterized protein</fullName>
    </submittedName>
</protein>
<keyword evidence="3" id="KW-1185">Reference proteome</keyword>
<name>A0A540NK48_MALBA</name>
<dbReference type="AlphaFoldDB" id="A0A540NK48"/>
<dbReference type="Proteomes" id="UP000315295">
    <property type="component" value="Unassembled WGS sequence"/>
</dbReference>
<feature type="compositionally biased region" description="Basic residues" evidence="1">
    <location>
        <begin position="86"/>
        <end position="103"/>
    </location>
</feature>
<accession>A0A540NK48</accession>
<gene>
    <name evidence="2" type="ORF">C1H46_002971</name>
</gene>
<feature type="region of interest" description="Disordered" evidence="1">
    <location>
        <begin position="28"/>
        <end position="103"/>
    </location>
</feature>
<proteinExistence type="predicted"/>
<evidence type="ECO:0000313" key="2">
    <source>
        <dbReference type="EMBL" id="TQE11408.1"/>
    </source>
</evidence>
<organism evidence="2 3">
    <name type="scientific">Malus baccata</name>
    <name type="common">Siberian crab apple</name>
    <name type="synonym">Pyrus baccata</name>
    <dbReference type="NCBI Taxonomy" id="106549"/>
    <lineage>
        <taxon>Eukaryota</taxon>
        <taxon>Viridiplantae</taxon>
        <taxon>Streptophyta</taxon>
        <taxon>Embryophyta</taxon>
        <taxon>Tracheophyta</taxon>
        <taxon>Spermatophyta</taxon>
        <taxon>Magnoliopsida</taxon>
        <taxon>eudicotyledons</taxon>
        <taxon>Gunneridae</taxon>
        <taxon>Pentapetalae</taxon>
        <taxon>rosids</taxon>
        <taxon>fabids</taxon>
        <taxon>Rosales</taxon>
        <taxon>Rosaceae</taxon>
        <taxon>Amygdaloideae</taxon>
        <taxon>Maleae</taxon>
        <taxon>Malus</taxon>
    </lineage>
</organism>
<feature type="compositionally biased region" description="Low complexity" evidence="1">
    <location>
        <begin position="74"/>
        <end position="85"/>
    </location>
</feature>